<evidence type="ECO:0000256" key="1">
    <source>
        <dbReference type="ARBA" id="ARBA00022801"/>
    </source>
</evidence>
<evidence type="ECO:0000313" key="4">
    <source>
        <dbReference type="EMBL" id="GAO51810.1"/>
    </source>
</evidence>
<dbReference type="OMA" id="CEWDMLM"/>
<dbReference type="AlphaFoldDB" id="A0A0E9NQV8"/>
<feature type="compositionally biased region" description="Polar residues" evidence="2">
    <location>
        <begin position="1"/>
        <end position="15"/>
    </location>
</feature>
<dbReference type="SUPFAM" id="SSF53474">
    <property type="entry name" value="alpha/beta-Hydrolases"/>
    <property type="match status" value="1"/>
</dbReference>
<feature type="region of interest" description="Disordered" evidence="2">
    <location>
        <begin position="1"/>
        <end position="50"/>
    </location>
</feature>
<dbReference type="STRING" id="698492.A0A0E9NQV8"/>
<dbReference type="Gene3D" id="3.40.50.1820">
    <property type="entry name" value="alpha/beta hydrolase"/>
    <property type="match status" value="1"/>
</dbReference>
<dbReference type="PANTHER" id="PTHR48081:SF8">
    <property type="entry name" value="ALPHA_BETA HYDROLASE FOLD-3 DOMAIN-CONTAINING PROTEIN-RELATED"/>
    <property type="match status" value="1"/>
</dbReference>
<dbReference type="GO" id="GO:0016787">
    <property type="term" value="F:hydrolase activity"/>
    <property type="evidence" value="ECO:0007669"/>
    <property type="project" value="UniProtKB-KW"/>
</dbReference>
<organism evidence="4 5">
    <name type="scientific">Saitoella complicata (strain BCRC 22490 / CBS 7301 / JCM 7358 / NBRC 10748 / NRRL Y-17804)</name>
    <dbReference type="NCBI Taxonomy" id="698492"/>
    <lineage>
        <taxon>Eukaryota</taxon>
        <taxon>Fungi</taxon>
        <taxon>Dikarya</taxon>
        <taxon>Ascomycota</taxon>
        <taxon>Taphrinomycotina</taxon>
        <taxon>Taphrinomycotina incertae sedis</taxon>
        <taxon>Saitoella</taxon>
    </lineage>
</organism>
<accession>A0A0E9NQV8</accession>
<gene>
    <name evidence="4" type="ORF">G7K_5901-t1</name>
</gene>
<dbReference type="Pfam" id="PF07859">
    <property type="entry name" value="Abhydrolase_3"/>
    <property type="match status" value="1"/>
</dbReference>
<dbReference type="InterPro" id="IPR029058">
    <property type="entry name" value="AB_hydrolase_fold"/>
</dbReference>
<keyword evidence="5" id="KW-1185">Reference proteome</keyword>
<proteinExistence type="predicted"/>
<evidence type="ECO:0000259" key="3">
    <source>
        <dbReference type="Pfam" id="PF07859"/>
    </source>
</evidence>
<evidence type="ECO:0000313" key="5">
    <source>
        <dbReference type="Proteomes" id="UP000033140"/>
    </source>
</evidence>
<name>A0A0E9NQV8_SAICN</name>
<keyword evidence="1" id="KW-0378">Hydrolase</keyword>
<dbReference type="Proteomes" id="UP000033140">
    <property type="component" value="Unassembled WGS sequence"/>
</dbReference>
<dbReference type="InterPro" id="IPR050300">
    <property type="entry name" value="GDXG_lipolytic_enzyme"/>
</dbReference>
<feature type="domain" description="Alpha/beta hydrolase fold-3" evidence="3">
    <location>
        <begin position="132"/>
        <end position="342"/>
    </location>
</feature>
<reference evidence="4 5" key="2">
    <citation type="journal article" date="2014" name="J. Gen. Appl. Microbiol.">
        <title>The early diverging ascomycetous budding yeast Saitoella complicata has three histone deacetylases belonging to the Clr6, Hos2, and Rpd3 lineages.</title>
        <authorList>
            <person name="Nishida H."/>
            <person name="Matsumoto T."/>
            <person name="Kondo S."/>
            <person name="Hamamoto M."/>
            <person name="Yoshikawa H."/>
        </authorList>
    </citation>
    <scope>NUCLEOTIDE SEQUENCE [LARGE SCALE GENOMIC DNA]</scope>
    <source>
        <strain evidence="4 5">NRRL Y-17804</strain>
    </source>
</reference>
<dbReference type="InterPro" id="IPR013094">
    <property type="entry name" value="AB_hydrolase_3"/>
</dbReference>
<protein>
    <recommendedName>
        <fullName evidence="3">Alpha/beta hydrolase fold-3 domain-containing protein</fullName>
    </recommendedName>
</protein>
<reference evidence="4 5" key="1">
    <citation type="journal article" date="2011" name="J. Gen. Appl. Microbiol.">
        <title>Draft genome sequencing of the enigmatic yeast Saitoella complicata.</title>
        <authorList>
            <person name="Nishida H."/>
            <person name="Hamamoto M."/>
            <person name="Sugiyama J."/>
        </authorList>
    </citation>
    <scope>NUCLEOTIDE SEQUENCE [LARGE SCALE GENOMIC DNA]</scope>
    <source>
        <strain evidence="4 5">NRRL Y-17804</strain>
    </source>
</reference>
<comment type="caution">
    <text evidence="4">The sequence shown here is derived from an EMBL/GenBank/DDBJ whole genome shotgun (WGS) entry which is preliminary data.</text>
</comment>
<reference evidence="4 5" key="3">
    <citation type="journal article" date="2015" name="Genome Announc.">
        <title>Draft Genome Sequence of the Archiascomycetous Yeast Saitoella complicata.</title>
        <authorList>
            <person name="Yamauchi K."/>
            <person name="Kondo S."/>
            <person name="Hamamoto M."/>
            <person name="Takahashi Y."/>
            <person name="Ogura Y."/>
            <person name="Hayashi T."/>
            <person name="Nishida H."/>
        </authorList>
    </citation>
    <scope>NUCLEOTIDE SEQUENCE [LARGE SCALE GENOMIC DNA]</scope>
    <source>
        <strain evidence="4 5">NRRL Y-17804</strain>
    </source>
</reference>
<dbReference type="PANTHER" id="PTHR48081">
    <property type="entry name" value="AB HYDROLASE SUPERFAMILY PROTEIN C4A8.06C"/>
    <property type="match status" value="1"/>
</dbReference>
<evidence type="ECO:0000256" key="2">
    <source>
        <dbReference type="SAM" id="MobiDB-lite"/>
    </source>
</evidence>
<dbReference type="EMBL" id="BACD03000053">
    <property type="protein sequence ID" value="GAO51810.1"/>
    <property type="molecule type" value="Genomic_DNA"/>
</dbReference>
<sequence>MNPPTATTTAYSSLPTDLPRHPTPTLITPDMTAGLQHPRPEKLPPKPLKPNHHVLVAKARFWRFLMQIGMAIHKVAPPLPLSPAWETTIHVPKDPANGEKGGKIPLAFYAPRTHRISLSLSHPVSTVKRPLVVNFHGGGFTIGNHHDDCRWSTALVQNCGTIVCSVGYRLAPEYAFPTAVEDGVRAIMWCYERREQLGIDISKIAISGFSAGGNLSITVPLLLAQKLKDMENPCPGLKIRAVVAHYPSTDFTRTRAERRASNLRPDLGLPQFYTDLFDWSYIGTDFGHVSPYAADPLLSPLRAPEEVLLEGLPSSIQIIGAEFDELRLEEEKFAERLRSINTASSGTGMKGKRFRVDYVQVKGEGHAWDRGVVVAWGRRGGLMKEVYGRACEEVNRAFDEDEEALEGNVEVDV</sequence>